<organism evidence="5 6">
    <name type="scientific">Sodaliphilus pleomorphus</name>
    <dbReference type="NCBI Taxonomy" id="2606626"/>
    <lineage>
        <taxon>Bacteria</taxon>
        <taxon>Pseudomonadati</taxon>
        <taxon>Bacteroidota</taxon>
        <taxon>Bacteroidia</taxon>
        <taxon>Bacteroidales</taxon>
        <taxon>Muribaculaceae</taxon>
        <taxon>Sodaliphilus</taxon>
    </lineage>
</organism>
<dbReference type="InterPro" id="IPR019826">
    <property type="entry name" value="Carboxylesterase_B_AS"/>
</dbReference>
<evidence type="ECO:0000256" key="2">
    <source>
        <dbReference type="ARBA" id="ARBA00022801"/>
    </source>
</evidence>
<keyword evidence="3" id="KW-0732">Signal</keyword>
<sequence>MVRQLVILLALLLATGVAARGQTVVNTESGPVQSVTSSAECEVFRGIPYAAPPVGELRWRAPQPATPWDTVRLCSDWGPMCYPMMWARRGNFYAMEYRDTTAHVRVSEDCLYLNIWIPKGERQRLPVMVWIHGGAFWSGRASAREFWGDSLVAHGVILVTVGYRLATAGFMAHPDLAREAGTPGSGNYGLMDQIAALRWVRRNIAAFGGDSTNVTLFGESAGAGSVQALVSSPLCKGLIDKAIMQSGGGYRNIIFPVGRRWSQNFGKSLMKYARCPSIDSLRRVPIMTLNSLVLKLSRRHLKIPFVWPTIDGQVITESFGEATRRKHVLPIPYMIGYNRNDLVKPVMRRAARKWALMENAAGNPTWVYCFDRGLPGDKMKKPGNSGARHTAEIRYVFGTLASSWRPWRKGDWQLSQLMIRYWTNFAKTGNPNGEGLPQWRPYTHDDKCEKHFDITEK</sequence>
<gene>
    <name evidence="5" type="ORF">FYJ29_00565</name>
</gene>
<dbReference type="RefSeq" id="WP_154327940.1">
    <property type="nucleotide sequence ID" value="NZ_CP045696.1"/>
</dbReference>
<dbReference type="InterPro" id="IPR019819">
    <property type="entry name" value="Carboxylesterase_B_CS"/>
</dbReference>
<dbReference type="InterPro" id="IPR002018">
    <property type="entry name" value="CarbesteraseB"/>
</dbReference>
<feature type="domain" description="Carboxylesterase type B" evidence="4">
    <location>
        <begin position="23"/>
        <end position="344"/>
    </location>
</feature>
<reference evidence="5 6" key="1">
    <citation type="submission" date="2019-08" db="EMBL/GenBank/DDBJ databases">
        <title>In-depth cultivation of the pig gut microbiome towards novel bacterial diversity and tailored functional studies.</title>
        <authorList>
            <person name="Wylensek D."/>
            <person name="Hitch T.C.A."/>
            <person name="Clavel T."/>
        </authorList>
    </citation>
    <scope>NUCLEOTIDE SEQUENCE [LARGE SCALE GENOMIC DNA]</scope>
    <source>
        <strain evidence="5 6">Oil-RF-744-WCA-WT-10</strain>
    </source>
</reference>
<accession>A0A6L5XAK8</accession>
<dbReference type="InterPro" id="IPR050309">
    <property type="entry name" value="Type-B_Carboxylest/Lipase"/>
</dbReference>
<dbReference type="EC" id="3.1.1.-" evidence="3"/>
<evidence type="ECO:0000313" key="5">
    <source>
        <dbReference type="EMBL" id="MSS16273.1"/>
    </source>
</evidence>
<comment type="caution">
    <text evidence="5">The sequence shown here is derived from an EMBL/GenBank/DDBJ whole genome shotgun (WGS) entry which is preliminary data.</text>
</comment>
<comment type="similarity">
    <text evidence="1 3">Belongs to the type-B carboxylesterase/lipase family.</text>
</comment>
<dbReference type="InterPro" id="IPR029058">
    <property type="entry name" value="AB_hydrolase_fold"/>
</dbReference>
<dbReference type="EMBL" id="VULT01000001">
    <property type="protein sequence ID" value="MSS16273.1"/>
    <property type="molecule type" value="Genomic_DNA"/>
</dbReference>
<dbReference type="PANTHER" id="PTHR11559">
    <property type="entry name" value="CARBOXYLESTERASE"/>
    <property type="match status" value="1"/>
</dbReference>
<dbReference type="AlphaFoldDB" id="A0A6L5XAK8"/>
<dbReference type="Proteomes" id="UP000483362">
    <property type="component" value="Unassembled WGS sequence"/>
</dbReference>
<dbReference type="PROSITE" id="PS00941">
    <property type="entry name" value="CARBOXYLESTERASE_B_2"/>
    <property type="match status" value="1"/>
</dbReference>
<feature type="chain" id="PRO_5027137288" description="Carboxylic ester hydrolase" evidence="3">
    <location>
        <begin position="20"/>
        <end position="457"/>
    </location>
</feature>
<dbReference type="SUPFAM" id="SSF53474">
    <property type="entry name" value="alpha/beta-Hydrolases"/>
    <property type="match status" value="1"/>
</dbReference>
<keyword evidence="2 3" id="KW-0378">Hydrolase</keyword>
<evidence type="ECO:0000313" key="6">
    <source>
        <dbReference type="Proteomes" id="UP000483362"/>
    </source>
</evidence>
<evidence type="ECO:0000256" key="3">
    <source>
        <dbReference type="RuleBase" id="RU361235"/>
    </source>
</evidence>
<proteinExistence type="inferred from homology"/>
<feature type="signal peptide" evidence="3">
    <location>
        <begin position="1"/>
        <end position="19"/>
    </location>
</feature>
<protein>
    <recommendedName>
        <fullName evidence="3">Carboxylic ester hydrolase</fullName>
        <ecNumber evidence="3">3.1.1.-</ecNumber>
    </recommendedName>
</protein>
<dbReference type="Pfam" id="PF00135">
    <property type="entry name" value="COesterase"/>
    <property type="match status" value="2"/>
</dbReference>
<feature type="domain" description="Carboxylesterase type B" evidence="4">
    <location>
        <begin position="349"/>
        <end position="456"/>
    </location>
</feature>
<name>A0A6L5XAK8_9BACT</name>
<evidence type="ECO:0000259" key="4">
    <source>
        <dbReference type="Pfam" id="PF00135"/>
    </source>
</evidence>
<dbReference type="GO" id="GO:0016787">
    <property type="term" value="F:hydrolase activity"/>
    <property type="evidence" value="ECO:0007669"/>
    <property type="project" value="UniProtKB-KW"/>
</dbReference>
<dbReference type="PROSITE" id="PS00122">
    <property type="entry name" value="CARBOXYLESTERASE_B_1"/>
    <property type="match status" value="1"/>
</dbReference>
<dbReference type="Gene3D" id="3.40.50.1820">
    <property type="entry name" value="alpha/beta hydrolase"/>
    <property type="match status" value="2"/>
</dbReference>
<evidence type="ECO:0000256" key="1">
    <source>
        <dbReference type="ARBA" id="ARBA00005964"/>
    </source>
</evidence>
<keyword evidence="6" id="KW-1185">Reference proteome</keyword>